<sequence>MSWLVVLGAVDGEPAQELAEWVRSDCLVSFGIAAWDRR</sequence>
<evidence type="ECO:0000313" key="1">
    <source>
        <dbReference type="EMBL" id="PJJ53381.1"/>
    </source>
</evidence>
<comment type="caution">
    <text evidence="1">The sequence shown here is derived from an EMBL/GenBank/DDBJ whole genome shotgun (WGS) entry which is preliminary data.</text>
</comment>
<reference evidence="1 2" key="1">
    <citation type="submission" date="2017-11" db="EMBL/GenBank/DDBJ databases">
        <title>Genomic Encyclopedia of Archaeal and Bacterial Type Strains, Phase II (KMG-II): From Individual Species to Whole Genera.</title>
        <authorList>
            <person name="Goeker M."/>
        </authorList>
    </citation>
    <scope>NUCLEOTIDE SEQUENCE [LARGE SCALE GENOMIC DNA]</scope>
    <source>
        <strain evidence="1 2">DSM 27763</strain>
    </source>
</reference>
<proteinExistence type="predicted"/>
<gene>
    <name evidence="1" type="ORF">CLV56_2869</name>
</gene>
<protein>
    <submittedName>
        <fullName evidence="1">Uncharacterized protein</fullName>
    </submittedName>
</protein>
<keyword evidence="2" id="KW-1185">Reference proteome</keyword>
<accession>A0A2M9B607</accession>
<dbReference type="EMBL" id="PGEZ01000002">
    <property type="protein sequence ID" value="PJJ53381.1"/>
    <property type="molecule type" value="Genomic_DNA"/>
</dbReference>
<dbReference type="Proteomes" id="UP000230842">
    <property type="component" value="Unassembled WGS sequence"/>
</dbReference>
<evidence type="ECO:0000313" key="2">
    <source>
        <dbReference type="Proteomes" id="UP000230842"/>
    </source>
</evidence>
<organism evidence="1 2">
    <name type="scientific">Mumia flava</name>
    <dbReference type="NCBI Taxonomy" id="1348852"/>
    <lineage>
        <taxon>Bacteria</taxon>
        <taxon>Bacillati</taxon>
        <taxon>Actinomycetota</taxon>
        <taxon>Actinomycetes</taxon>
        <taxon>Propionibacteriales</taxon>
        <taxon>Nocardioidaceae</taxon>
        <taxon>Mumia</taxon>
    </lineage>
</organism>
<dbReference type="AlphaFoldDB" id="A0A2M9B607"/>
<name>A0A2M9B607_9ACTN</name>